<dbReference type="Gene3D" id="2.130.10.10">
    <property type="entry name" value="YVTN repeat-like/Quinoprotein amine dehydrogenase"/>
    <property type="match status" value="2"/>
</dbReference>
<dbReference type="InterPro" id="IPR011048">
    <property type="entry name" value="Haem_d1_sf"/>
</dbReference>
<evidence type="ECO:0008006" key="2">
    <source>
        <dbReference type="Google" id="ProtNLM"/>
    </source>
</evidence>
<dbReference type="InterPro" id="IPR015943">
    <property type="entry name" value="WD40/YVTN_repeat-like_dom_sf"/>
</dbReference>
<dbReference type="SUPFAM" id="SSF51004">
    <property type="entry name" value="C-terminal (heme d1) domain of cytochrome cd1-nitrite reductase"/>
    <property type="match status" value="1"/>
</dbReference>
<evidence type="ECO:0000313" key="1">
    <source>
        <dbReference type="EMBL" id="SVA23490.1"/>
    </source>
</evidence>
<dbReference type="AlphaFoldDB" id="A0A381U5G6"/>
<organism evidence="1">
    <name type="scientific">marine metagenome</name>
    <dbReference type="NCBI Taxonomy" id="408172"/>
    <lineage>
        <taxon>unclassified sequences</taxon>
        <taxon>metagenomes</taxon>
        <taxon>ecological metagenomes</taxon>
    </lineage>
</organism>
<feature type="non-terminal residue" evidence="1">
    <location>
        <position position="1"/>
    </location>
</feature>
<protein>
    <recommendedName>
        <fullName evidence="2">YncE family protein</fullName>
    </recommendedName>
</protein>
<name>A0A381U5G6_9ZZZZ</name>
<proteinExistence type="predicted"/>
<dbReference type="PANTHER" id="PTHR47197:SF3">
    <property type="entry name" value="DIHYDRO-HEME D1 DEHYDROGENASE"/>
    <property type="match status" value="1"/>
</dbReference>
<accession>A0A381U5G6</accession>
<reference evidence="1" key="1">
    <citation type="submission" date="2018-05" db="EMBL/GenBank/DDBJ databases">
        <authorList>
            <person name="Lanie J.A."/>
            <person name="Ng W.-L."/>
            <person name="Kazmierczak K.M."/>
            <person name="Andrzejewski T.M."/>
            <person name="Davidsen T.M."/>
            <person name="Wayne K.J."/>
            <person name="Tettelin H."/>
            <person name="Glass J.I."/>
            <person name="Rusch D."/>
            <person name="Podicherti R."/>
            <person name="Tsui H.-C.T."/>
            <person name="Winkler M.E."/>
        </authorList>
    </citation>
    <scope>NUCLEOTIDE SEQUENCE</scope>
</reference>
<sequence length="378" mass="41340">VAAFNLPDPGVTMHSTRATVMFPILAGLMFAGSPLGAQKVKRLDSYEGVAIRMLQSNNAGNVHAVIDPALNEVVGYIEGCPRAHNIFSHPDGTYYYCTNENESTLDIFDTVTLQLVDQLELTARPNKAAYNEYNRKIYVGIATRPFVDVFDLDTHEKFESIPVATGIHNVYVSPDGKWVVAGLNGRDEGSIQVIDASTDEVVREISLPGPDGVIHRVRPMMFLAAEDGSTDKILAQGAAVNGFWVVDWATGETEQIIYPPRLPAWKQSAEANQGAPMHGLEVLPDRSAVWASSRLDSRIYGWSLPGFEYIGAVEVGPAANWMTPTPDSRYMYVAVSGADYTVVVDLQELEVVTRMTVGAGPKRIDTAVLPLDRVENRD</sequence>
<dbReference type="EMBL" id="UINC01005779">
    <property type="protein sequence ID" value="SVA23490.1"/>
    <property type="molecule type" value="Genomic_DNA"/>
</dbReference>
<dbReference type="InterPro" id="IPR051200">
    <property type="entry name" value="Host-pathogen_enzymatic-act"/>
</dbReference>
<gene>
    <name evidence="1" type="ORF">METZ01_LOCUS76344</name>
</gene>
<dbReference type="PANTHER" id="PTHR47197">
    <property type="entry name" value="PROTEIN NIRF"/>
    <property type="match status" value="1"/>
</dbReference>